<feature type="region of interest" description="Disordered" evidence="1">
    <location>
        <begin position="330"/>
        <end position="538"/>
    </location>
</feature>
<dbReference type="EMBL" id="JAGRRH010000026">
    <property type="protein sequence ID" value="KAG7341717.1"/>
    <property type="molecule type" value="Genomic_DNA"/>
</dbReference>
<feature type="compositionally biased region" description="Polar residues" evidence="1">
    <location>
        <begin position="506"/>
        <end position="523"/>
    </location>
</feature>
<feature type="compositionally biased region" description="Low complexity" evidence="1">
    <location>
        <begin position="492"/>
        <end position="501"/>
    </location>
</feature>
<feature type="domain" description="Cyclin N-terminal" evidence="2">
    <location>
        <begin position="71"/>
        <end position="190"/>
    </location>
</feature>
<protein>
    <submittedName>
        <fullName evidence="3">Cyclin-like protein</fullName>
    </submittedName>
</protein>
<dbReference type="AlphaFoldDB" id="A0A9K3KDI1"/>
<proteinExistence type="predicted"/>
<comment type="caution">
    <text evidence="3">The sequence shown here is derived from an EMBL/GenBank/DDBJ whole genome shotgun (WGS) entry which is preliminary data.</text>
</comment>
<reference evidence="3" key="2">
    <citation type="submission" date="2021-04" db="EMBL/GenBank/DDBJ databases">
        <authorList>
            <person name="Podell S."/>
        </authorList>
    </citation>
    <scope>NUCLEOTIDE SEQUENCE</scope>
    <source>
        <strain evidence="3">Hildebrandi</strain>
    </source>
</reference>
<reference evidence="3" key="1">
    <citation type="journal article" date="2021" name="Sci. Rep.">
        <title>Diploid genomic architecture of Nitzschia inconspicua, an elite biomass production diatom.</title>
        <authorList>
            <person name="Oliver A."/>
            <person name="Podell S."/>
            <person name="Pinowska A."/>
            <person name="Traller J.C."/>
            <person name="Smith S.R."/>
            <person name="McClure R."/>
            <person name="Beliaev A."/>
            <person name="Bohutskyi P."/>
            <person name="Hill E.A."/>
            <person name="Rabines A."/>
            <person name="Zheng H."/>
            <person name="Allen L.Z."/>
            <person name="Kuo A."/>
            <person name="Grigoriev I.V."/>
            <person name="Allen A.E."/>
            <person name="Hazlebeck D."/>
            <person name="Allen E.E."/>
        </authorList>
    </citation>
    <scope>NUCLEOTIDE SEQUENCE</scope>
    <source>
        <strain evidence="3">Hildebrandi</strain>
    </source>
</reference>
<evidence type="ECO:0000313" key="3">
    <source>
        <dbReference type="EMBL" id="KAG7341717.1"/>
    </source>
</evidence>
<dbReference type="InterPro" id="IPR006671">
    <property type="entry name" value="Cyclin_N"/>
</dbReference>
<keyword evidence="4" id="KW-1185">Reference proteome</keyword>
<accession>A0A9K3KDI1</accession>
<dbReference type="FunFam" id="1.10.472.10:FF:000093">
    <property type="entry name" value="Predicted protein"/>
    <property type="match status" value="1"/>
</dbReference>
<dbReference type="Proteomes" id="UP000693970">
    <property type="component" value="Unassembled WGS sequence"/>
</dbReference>
<organism evidence="3 4">
    <name type="scientific">Nitzschia inconspicua</name>
    <dbReference type="NCBI Taxonomy" id="303405"/>
    <lineage>
        <taxon>Eukaryota</taxon>
        <taxon>Sar</taxon>
        <taxon>Stramenopiles</taxon>
        <taxon>Ochrophyta</taxon>
        <taxon>Bacillariophyta</taxon>
        <taxon>Bacillariophyceae</taxon>
        <taxon>Bacillariophycidae</taxon>
        <taxon>Bacillariales</taxon>
        <taxon>Bacillariaceae</taxon>
        <taxon>Nitzschia</taxon>
    </lineage>
</organism>
<feature type="compositionally biased region" description="Basic residues" evidence="1">
    <location>
        <begin position="451"/>
        <end position="472"/>
    </location>
</feature>
<sequence length="538" mass="61140">MNHHNKQHNLNHCHRGQGRQMMETTEQYHHQQLDASASSSATGALPLSQDMVIDRLRAMLYQESKGYEYETYFPDPSLHHQQQWNPLNQEWREKICQWTYNVVDTYDLPREIVALSLNYFDRFLATRGNQCNGTLALLVSLTTLHIAMKVHSSTGTFKLQKLAELSRGQFGPRHIEQMEWQIMSALKFKLHPPTLFAFISYYMMLFPQQQQQQQQQQQDIYHHPYEADVIPRHAVRKELFEVAIYMAELSVCDSFFVPYPTSLVALAALANVMDDMPPSKLPPSCKQGFWDLVSVNVGLELHPHYGRCHGRTKLLQEARDQLRHMFQTTTTSAGAAAASSGQPTASTQNGHANGNGHGNSSIHSTASLTSSPTSAAEMMAMEDWNDPVQHPNHHHTASSAMDCGRDDHRMMSVHHPDTEDEEEEEGASFRYSPSPPMSNSSEPLTQQHGFNYHHHHQQQHQGTIHHHAHQYHHPNQGRSSSAVSSSKHHQQQHQQQQQYQQKYRRTTNSSSPTSFLARSTSPASRARMACSPIVAGVQ</sequence>
<feature type="compositionally biased region" description="Low complexity" evidence="1">
    <location>
        <begin position="437"/>
        <end position="450"/>
    </location>
</feature>
<evidence type="ECO:0000313" key="4">
    <source>
        <dbReference type="Proteomes" id="UP000693970"/>
    </source>
</evidence>
<name>A0A9K3KDI1_9STRA</name>
<feature type="compositionally biased region" description="Basic and acidic residues" evidence="1">
    <location>
        <begin position="403"/>
        <end position="417"/>
    </location>
</feature>
<evidence type="ECO:0000259" key="2">
    <source>
        <dbReference type="Pfam" id="PF00134"/>
    </source>
</evidence>
<feature type="compositionally biased region" description="Low complexity" evidence="1">
    <location>
        <begin position="330"/>
        <end position="376"/>
    </location>
</feature>
<gene>
    <name evidence="3" type="ORF">IV203_023670</name>
</gene>
<dbReference type="InterPro" id="IPR039361">
    <property type="entry name" value="Cyclin"/>
</dbReference>
<dbReference type="OrthoDB" id="5590282at2759"/>
<dbReference type="PANTHER" id="PTHR10177">
    <property type="entry name" value="CYCLINS"/>
    <property type="match status" value="1"/>
</dbReference>
<evidence type="ECO:0000256" key="1">
    <source>
        <dbReference type="SAM" id="MobiDB-lite"/>
    </source>
</evidence>
<dbReference type="Pfam" id="PF00134">
    <property type="entry name" value="Cyclin_N"/>
    <property type="match status" value="1"/>
</dbReference>